<keyword evidence="4" id="KW-1185">Reference proteome</keyword>
<dbReference type="PIRSF" id="PIRSF000090">
    <property type="entry name" value="Beta-ETF"/>
    <property type="match status" value="1"/>
</dbReference>
<reference evidence="3 4" key="1">
    <citation type="submission" date="2018-12" db="EMBL/GenBank/DDBJ databases">
        <title>Genome sequence from the cellulolytic species, Caldicellulosiruptor changbaiensis.</title>
        <authorList>
            <person name="Blumer-Schuette S.E."/>
            <person name="Mendoza C."/>
        </authorList>
    </citation>
    <scope>NUCLEOTIDE SEQUENCE [LARGE SCALE GENOMIC DNA]</scope>
    <source>
        <strain evidence="3 4">CBS-Z</strain>
    </source>
</reference>
<sequence>MNILVCVKQVIDPDKIEYSPATKTVKRNPQHLMNNPADLNALEFALRIKDTFPDSRVYTLSMGALECKERIKELVELGVDEAILLSDKRLAGSDASATSYALSCAIESLGKFDLILCGEHSLDGETSIVPPQLAEYLGICHLTSIVDIKPKDQNTLEVVKKIENALARFEVKLPVLLSVKKDSNSVRFPKLSFMIRALLYEPMILSLDSLKDIDVKRIGLEGSKTTVDEFKEEKIENFSCEIFEQGSFKEIECIVDAVLKYI</sequence>
<dbReference type="Gene3D" id="3.40.50.620">
    <property type="entry name" value="HUPs"/>
    <property type="match status" value="1"/>
</dbReference>
<dbReference type="SMART" id="SM00893">
    <property type="entry name" value="ETF"/>
    <property type="match status" value="1"/>
</dbReference>
<dbReference type="PANTHER" id="PTHR21294:SF17">
    <property type="entry name" value="PROTEIN FIXA"/>
    <property type="match status" value="1"/>
</dbReference>
<evidence type="ECO:0000259" key="2">
    <source>
        <dbReference type="SMART" id="SM00893"/>
    </source>
</evidence>
<evidence type="ECO:0000256" key="1">
    <source>
        <dbReference type="ARBA" id="ARBA00042002"/>
    </source>
</evidence>
<dbReference type="PANTHER" id="PTHR21294">
    <property type="entry name" value="ELECTRON TRANSFER FLAVOPROTEIN BETA-SUBUNIT"/>
    <property type="match status" value="1"/>
</dbReference>
<dbReference type="SUPFAM" id="SSF52402">
    <property type="entry name" value="Adenine nucleotide alpha hydrolases-like"/>
    <property type="match status" value="1"/>
</dbReference>
<dbReference type="AlphaFoldDB" id="A0A3T0D616"/>
<evidence type="ECO:0000313" key="4">
    <source>
        <dbReference type="Proteomes" id="UP000282930"/>
    </source>
</evidence>
<dbReference type="InterPro" id="IPR014729">
    <property type="entry name" value="Rossmann-like_a/b/a_fold"/>
</dbReference>
<name>A0A3T0D616_9FIRM</name>
<organism evidence="3 4">
    <name type="scientific">Caldicellulosiruptor changbaiensis</name>
    <dbReference type="NCBI Taxonomy" id="1222016"/>
    <lineage>
        <taxon>Bacteria</taxon>
        <taxon>Bacillati</taxon>
        <taxon>Bacillota</taxon>
        <taxon>Bacillota incertae sedis</taxon>
        <taxon>Caldicellulosiruptorales</taxon>
        <taxon>Caldicellulosiruptoraceae</taxon>
        <taxon>Caldicellulosiruptor</taxon>
    </lineage>
</organism>
<dbReference type="CDD" id="cd01714">
    <property type="entry name" value="ETF_beta"/>
    <property type="match status" value="1"/>
</dbReference>
<evidence type="ECO:0000313" key="3">
    <source>
        <dbReference type="EMBL" id="AZT90473.1"/>
    </source>
</evidence>
<gene>
    <name evidence="3" type="ORF">ELD05_07335</name>
</gene>
<dbReference type="InterPro" id="IPR014730">
    <property type="entry name" value="ETF_a/b_N"/>
</dbReference>
<dbReference type="Pfam" id="PF01012">
    <property type="entry name" value="ETF"/>
    <property type="match status" value="1"/>
</dbReference>
<dbReference type="RefSeq" id="WP_127351918.1">
    <property type="nucleotide sequence ID" value="NZ_CP034791.1"/>
</dbReference>
<dbReference type="GO" id="GO:0009055">
    <property type="term" value="F:electron transfer activity"/>
    <property type="evidence" value="ECO:0007669"/>
    <property type="project" value="InterPro"/>
</dbReference>
<feature type="domain" description="Electron transfer flavoprotein alpha/beta-subunit N-terminal" evidence="2">
    <location>
        <begin position="22"/>
        <end position="214"/>
    </location>
</feature>
<accession>A0A3T0D616</accession>
<protein>
    <recommendedName>
        <fullName evidence="1">Electron transfer flavoprotein small subunit</fullName>
    </recommendedName>
</protein>
<dbReference type="EMBL" id="CP034791">
    <property type="protein sequence ID" value="AZT90473.1"/>
    <property type="molecule type" value="Genomic_DNA"/>
</dbReference>
<dbReference type="InterPro" id="IPR012255">
    <property type="entry name" value="ETF_b"/>
</dbReference>
<proteinExistence type="predicted"/>
<dbReference type="Proteomes" id="UP000282930">
    <property type="component" value="Chromosome"/>
</dbReference>
<dbReference type="InterPro" id="IPR033948">
    <property type="entry name" value="ETF_beta_N"/>
</dbReference>
<dbReference type="KEGG" id="ccha:ELD05_07335"/>